<proteinExistence type="predicted"/>
<dbReference type="RefSeq" id="WP_057848396.1">
    <property type="nucleotide sequence ID" value="NZ_LLXX01000006.1"/>
</dbReference>
<keyword evidence="2" id="KW-1185">Reference proteome</keyword>
<name>A0A0R3M2L4_9BRAD</name>
<evidence type="ECO:0000313" key="1">
    <source>
        <dbReference type="EMBL" id="KRR14530.1"/>
    </source>
</evidence>
<dbReference type="EMBL" id="LLXX01000006">
    <property type="protein sequence ID" value="KRR14530.1"/>
    <property type="molecule type" value="Genomic_DNA"/>
</dbReference>
<dbReference type="AlphaFoldDB" id="A0A0R3M2L4"/>
<gene>
    <name evidence="1" type="ORF">CP49_25805</name>
</gene>
<evidence type="ECO:0000313" key="2">
    <source>
        <dbReference type="Proteomes" id="UP000051913"/>
    </source>
</evidence>
<sequence>MNKLPAPPKSSEVVLLKPLPFFRALDRLIDDADGIVRQYDKMERLISALSDGRKVDLAACRRAATISTYDEERLARCREGLDKFDPESAYEDNDREFGDLRQSVIAEQIALLIDSKPTGRPPNPECYTTMMMEDLRAVEGLSLIALTTACREVRQAKPYVPDISDLMPVLRRHLQAWEERQWAIFRLADESRSLMESIEATELEAQQAAKKHQQAEKMRAVEYARRKLEQARRALSDAEDWCREARTILREREEEYTEREHRVLECENELARAEVALRYGQKDDE</sequence>
<dbReference type="Proteomes" id="UP000051913">
    <property type="component" value="Unassembled WGS sequence"/>
</dbReference>
<reference evidence="1 2" key="1">
    <citation type="submission" date="2014-03" db="EMBL/GenBank/DDBJ databases">
        <title>Bradyrhizobium valentinum sp. nov., isolated from effective nodules of Lupinus mariae-josephae, a lupine endemic of basic-lime soils in Eastern Spain.</title>
        <authorList>
            <person name="Duran D."/>
            <person name="Rey L."/>
            <person name="Navarro A."/>
            <person name="Busquets A."/>
            <person name="Imperial J."/>
            <person name="Ruiz-Argueso T."/>
        </authorList>
    </citation>
    <scope>NUCLEOTIDE SEQUENCE [LARGE SCALE GENOMIC DNA]</scope>
    <source>
        <strain evidence="1 2">LmjM3</strain>
    </source>
</reference>
<protein>
    <submittedName>
        <fullName evidence="1">Uncharacterized protein</fullName>
    </submittedName>
</protein>
<accession>A0A0R3M2L4</accession>
<organism evidence="1 2">
    <name type="scientific">Bradyrhizobium valentinum</name>
    <dbReference type="NCBI Taxonomy" id="1518501"/>
    <lineage>
        <taxon>Bacteria</taxon>
        <taxon>Pseudomonadati</taxon>
        <taxon>Pseudomonadota</taxon>
        <taxon>Alphaproteobacteria</taxon>
        <taxon>Hyphomicrobiales</taxon>
        <taxon>Nitrobacteraceae</taxon>
        <taxon>Bradyrhizobium</taxon>
    </lineage>
</organism>
<comment type="caution">
    <text evidence="1">The sequence shown here is derived from an EMBL/GenBank/DDBJ whole genome shotgun (WGS) entry which is preliminary data.</text>
</comment>